<reference evidence="6" key="2">
    <citation type="submission" date="2025-09" db="UniProtKB">
        <authorList>
            <consortium name="Ensembl"/>
        </authorList>
    </citation>
    <scope>IDENTIFICATION</scope>
</reference>
<evidence type="ECO:0000313" key="7">
    <source>
        <dbReference type="Proteomes" id="UP000257200"/>
    </source>
</evidence>
<accession>A0A3Q1HAH6</accession>
<dbReference type="InterPro" id="IPR045058">
    <property type="entry name" value="GIMA/IAN/Toc"/>
</dbReference>
<dbReference type="Ensembl" id="ENSAPOT00000005478.1">
    <property type="protein sequence ID" value="ENSAPOP00000025740.1"/>
    <property type="gene ID" value="ENSAPOG00000009034.1"/>
</dbReference>
<dbReference type="PANTHER" id="PTHR10903">
    <property type="entry name" value="GTPASE, IMAP FAMILY MEMBER-RELATED"/>
    <property type="match status" value="1"/>
</dbReference>
<dbReference type="PANTHER" id="PTHR10903:SF170">
    <property type="entry name" value="GTPASE IMAP FAMILY MEMBER 7"/>
    <property type="match status" value="1"/>
</dbReference>
<dbReference type="PROSITE" id="PS51720">
    <property type="entry name" value="G_AIG1"/>
    <property type="match status" value="1"/>
</dbReference>
<dbReference type="SUPFAM" id="SSF52540">
    <property type="entry name" value="P-loop containing nucleoside triphosphate hydrolases"/>
    <property type="match status" value="1"/>
</dbReference>
<keyword evidence="7" id="KW-1185">Reference proteome</keyword>
<comment type="similarity">
    <text evidence="1">Belongs to the TRAFAC class TrmE-Era-EngA-EngB-Septin-like GTPase superfamily. AIG1/Toc34/Toc159-like paraseptin GTPase family. IAN subfamily.</text>
</comment>
<dbReference type="InterPro" id="IPR027417">
    <property type="entry name" value="P-loop_NTPase"/>
</dbReference>
<keyword evidence="3" id="KW-0342">GTP-binding</keyword>
<dbReference type="Gene3D" id="3.40.50.300">
    <property type="entry name" value="P-loop containing nucleotide triphosphate hydrolases"/>
    <property type="match status" value="1"/>
</dbReference>
<reference evidence="6" key="1">
    <citation type="submission" date="2025-08" db="UniProtKB">
        <authorList>
            <consortium name="Ensembl"/>
        </authorList>
    </citation>
    <scope>IDENTIFICATION</scope>
</reference>
<evidence type="ECO:0000313" key="6">
    <source>
        <dbReference type="Ensembl" id="ENSAPOP00000025740.1"/>
    </source>
</evidence>
<dbReference type="FunFam" id="3.40.50.300:FF:000366">
    <property type="entry name" value="GTPase, IMAP family member 2"/>
    <property type="match status" value="1"/>
</dbReference>
<protein>
    <submittedName>
        <fullName evidence="6">Immune-associated nucleotide-binding protein 9-like</fullName>
    </submittedName>
</protein>
<dbReference type="Proteomes" id="UP000257200">
    <property type="component" value="Unplaced"/>
</dbReference>
<feature type="compositionally biased region" description="Basic and acidic residues" evidence="4">
    <location>
        <begin position="44"/>
        <end position="65"/>
    </location>
</feature>
<sequence length="553" mass="66151">MKDKQQIPELLDQVDKMTDGGSRCFTKDMFTEAQMEKVSQLKTELQDVKRSSRTEAEDKNQTREEDTIRMVLFGKTGSGKSSTGNTILGYKQFLAKVGGKSVTTSCQKATAQIDGFSVSVVDTPGLFDTTLSPEQVKQELVKCITMLSPGPHVFLLVLQIGRFTEEEKEAMKRIKEIFGQKSENFIIVTFTRGDELEGRTIEKYIEEDCLDFVKNLIDDCGGRFHVFNNKDPTNCTQVRELLTKIQTMVKENGGSFYTTEMFQEAEAEIQKSVEKILKEKEQEMKKKMEELERKHEEEMQKTVKQMKEQISKIESEKELNLKHLKEKEDYINKEQKEREKEQKIRVEEDRKRKQQEQIQRREWKQKLRDLEKQISESESMEELVRELENTREELRRGKEAWEMERKNWWDKWYQEIRQKREMEQIRIQKLKEEFQHERDEYQRKTKDDSIMIESADRRRKALVREHKKQMEEMKQKYEDDARSQAEELNDFREKYTRDFEALIEKYDEEIRDLKQTYEVLINEREQHRDEYTLLHKLSSHKEASLNQELKDLQ</sequence>
<dbReference type="InterPro" id="IPR006703">
    <property type="entry name" value="G_AIG1"/>
</dbReference>
<dbReference type="AlphaFoldDB" id="A0A3Q1HAH6"/>
<evidence type="ECO:0000256" key="1">
    <source>
        <dbReference type="ARBA" id="ARBA00008535"/>
    </source>
</evidence>
<evidence type="ECO:0000256" key="2">
    <source>
        <dbReference type="ARBA" id="ARBA00022741"/>
    </source>
</evidence>
<dbReference type="InParanoid" id="A0A3Q1HAH6"/>
<dbReference type="GO" id="GO:0005525">
    <property type="term" value="F:GTP binding"/>
    <property type="evidence" value="ECO:0007669"/>
    <property type="project" value="UniProtKB-KW"/>
</dbReference>
<evidence type="ECO:0000256" key="4">
    <source>
        <dbReference type="SAM" id="MobiDB-lite"/>
    </source>
</evidence>
<keyword evidence="2" id="KW-0547">Nucleotide-binding</keyword>
<organism evidence="6 7">
    <name type="scientific">Acanthochromis polyacanthus</name>
    <name type="common">spiny chromis</name>
    <dbReference type="NCBI Taxonomy" id="80966"/>
    <lineage>
        <taxon>Eukaryota</taxon>
        <taxon>Metazoa</taxon>
        <taxon>Chordata</taxon>
        <taxon>Craniata</taxon>
        <taxon>Vertebrata</taxon>
        <taxon>Euteleostomi</taxon>
        <taxon>Actinopterygii</taxon>
        <taxon>Neopterygii</taxon>
        <taxon>Teleostei</taxon>
        <taxon>Neoteleostei</taxon>
        <taxon>Acanthomorphata</taxon>
        <taxon>Ovalentaria</taxon>
        <taxon>Pomacentridae</taxon>
        <taxon>Acanthochromis</taxon>
    </lineage>
</organism>
<dbReference type="Pfam" id="PF04548">
    <property type="entry name" value="AIG1"/>
    <property type="match status" value="1"/>
</dbReference>
<evidence type="ECO:0000259" key="5">
    <source>
        <dbReference type="PROSITE" id="PS51720"/>
    </source>
</evidence>
<dbReference type="STRING" id="80966.ENSAPOP00000025740"/>
<feature type="domain" description="AIG1-type G" evidence="5">
    <location>
        <begin position="65"/>
        <end position="266"/>
    </location>
</feature>
<feature type="region of interest" description="Disordered" evidence="4">
    <location>
        <begin position="41"/>
        <end position="65"/>
    </location>
</feature>
<dbReference type="CDD" id="cd01852">
    <property type="entry name" value="AIG1"/>
    <property type="match status" value="1"/>
</dbReference>
<dbReference type="GeneTree" id="ENSGT00940000164100"/>
<feature type="region of interest" description="Disordered" evidence="4">
    <location>
        <begin position="333"/>
        <end position="359"/>
    </location>
</feature>
<name>A0A3Q1HAH6_9TELE</name>
<evidence type="ECO:0000256" key="3">
    <source>
        <dbReference type="ARBA" id="ARBA00023134"/>
    </source>
</evidence>
<proteinExistence type="inferred from homology"/>